<feature type="region of interest" description="Cytidylyltransferase" evidence="12">
    <location>
        <begin position="358"/>
        <end position="487"/>
    </location>
</feature>
<keyword evidence="7 12" id="KW-0418">Kinase</keyword>
<protein>
    <recommendedName>
        <fullName evidence="12">Bifunctional protein HldE</fullName>
    </recommendedName>
    <domain>
        <recommendedName>
            <fullName evidence="12">D-beta-D-heptose 7-phosphate kinase</fullName>
            <ecNumber evidence="12">2.7.1.167</ecNumber>
        </recommendedName>
        <alternativeName>
            <fullName evidence="12">D-beta-D-heptose 7-phosphotransferase</fullName>
        </alternativeName>
        <alternativeName>
            <fullName evidence="12">D-glycero-beta-D-manno-heptose-7-phosphate kinase</fullName>
        </alternativeName>
    </domain>
    <domain>
        <recommendedName>
            <fullName evidence="12">D-beta-D-heptose 1-phosphate adenylyltransferase</fullName>
            <ecNumber evidence="12">2.7.7.70</ecNumber>
        </recommendedName>
        <alternativeName>
            <fullName evidence="12">D-glycero-beta-D-manno-heptose 1-phosphate adenylyltransferase</fullName>
        </alternativeName>
    </domain>
</protein>
<evidence type="ECO:0000256" key="9">
    <source>
        <dbReference type="ARBA" id="ARBA00023268"/>
    </source>
</evidence>
<dbReference type="PROSITE" id="PS00584">
    <property type="entry name" value="PFKB_KINASES_2"/>
    <property type="match status" value="1"/>
</dbReference>
<dbReference type="UniPathway" id="UPA00356">
    <property type="reaction ID" value="UER00437"/>
</dbReference>
<keyword evidence="9 12" id="KW-0511">Multifunctional enzyme</keyword>
<dbReference type="Gene3D" id="3.40.1190.20">
    <property type="match status" value="1"/>
</dbReference>
<reference evidence="16" key="1">
    <citation type="submission" date="2016-10" db="EMBL/GenBank/DDBJ databases">
        <authorList>
            <person name="Varghese N."/>
            <person name="Submissions S."/>
        </authorList>
    </citation>
    <scope>NUCLEOTIDE SEQUENCE [LARGE SCALE GENOMIC DNA]</scope>
    <source>
        <strain evidence="16">930I</strain>
    </source>
</reference>
<dbReference type="InterPro" id="IPR011914">
    <property type="entry name" value="RfaE_dom_II"/>
</dbReference>
<dbReference type="InterPro" id="IPR011913">
    <property type="entry name" value="RfaE_dom_I"/>
</dbReference>
<evidence type="ECO:0000313" key="15">
    <source>
        <dbReference type="EMBL" id="SDG66051.1"/>
    </source>
</evidence>
<evidence type="ECO:0000256" key="10">
    <source>
        <dbReference type="ARBA" id="ARBA00023277"/>
    </source>
</evidence>
<evidence type="ECO:0000256" key="3">
    <source>
        <dbReference type="ARBA" id="ARBA00004713"/>
    </source>
</evidence>
<gene>
    <name evidence="12" type="primary">hldE</name>
    <name evidence="15" type="ORF">SAMN05421742_10252</name>
</gene>
<comment type="function">
    <text evidence="1 12">Catalyzes the phosphorylation of D-glycero-D-manno-heptose 7-phosphate at the C-1 position to selectively form D-glycero-beta-D-manno-heptose-1,7-bisphosphate.</text>
</comment>
<dbReference type="NCBIfam" id="TIGR02198">
    <property type="entry name" value="rfaE_dom_I"/>
    <property type="match status" value="1"/>
</dbReference>
<dbReference type="GO" id="GO:0005524">
    <property type="term" value="F:ATP binding"/>
    <property type="evidence" value="ECO:0007669"/>
    <property type="project" value="UniProtKB-UniRule"/>
</dbReference>
<dbReference type="Gene3D" id="3.40.50.620">
    <property type="entry name" value="HUPs"/>
    <property type="match status" value="1"/>
</dbReference>
<comment type="pathway">
    <text evidence="3">Bacterial outer membrane biogenesis; LPS core biosynthesis.</text>
</comment>
<evidence type="ECO:0000256" key="12">
    <source>
        <dbReference type="HAMAP-Rule" id="MF_01603"/>
    </source>
</evidence>
<dbReference type="Pfam" id="PF00294">
    <property type="entry name" value="PfkB"/>
    <property type="match status" value="1"/>
</dbReference>
<dbReference type="FunFam" id="3.40.1190.20:FF:000002">
    <property type="entry name" value="Bifunctional protein HldE"/>
    <property type="match status" value="1"/>
</dbReference>
<name>A0A1G7W2F7_9PROT</name>
<dbReference type="PROSITE" id="PS00583">
    <property type="entry name" value="PFKB_KINASES_1"/>
    <property type="match status" value="1"/>
</dbReference>
<evidence type="ECO:0000259" key="14">
    <source>
        <dbReference type="Pfam" id="PF01467"/>
    </source>
</evidence>
<evidence type="ECO:0000259" key="13">
    <source>
        <dbReference type="Pfam" id="PF00294"/>
    </source>
</evidence>
<dbReference type="GO" id="GO:0016773">
    <property type="term" value="F:phosphotransferase activity, alcohol group as acceptor"/>
    <property type="evidence" value="ECO:0007669"/>
    <property type="project" value="InterPro"/>
</dbReference>
<dbReference type="Pfam" id="PF01467">
    <property type="entry name" value="CTP_transf_like"/>
    <property type="match status" value="1"/>
</dbReference>
<keyword evidence="10 12" id="KW-0119">Carbohydrate metabolism</keyword>
<evidence type="ECO:0000256" key="5">
    <source>
        <dbReference type="ARBA" id="ARBA00022695"/>
    </source>
</evidence>
<dbReference type="InterPro" id="IPR029056">
    <property type="entry name" value="Ribokinase-like"/>
</dbReference>
<feature type="binding site" evidence="12">
    <location>
        <begin position="207"/>
        <end position="210"/>
    </location>
    <ligand>
        <name>ATP</name>
        <dbReference type="ChEBI" id="CHEBI:30616"/>
    </ligand>
</feature>
<dbReference type="NCBIfam" id="TIGR02199">
    <property type="entry name" value="rfaE_dom_II"/>
    <property type="match status" value="1"/>
</dbReference>
<dbReference type="InterPro" id="IPR023030">
    <property type="entry name" value="Bifunc_HldE"/>
</dbReference>
<dbReference type="HAMAP" id="MF_01603">
    <property type="entry name" value="HldE"/>
    <property type="match status" value="1"/>
</dbReference>
<sequence>MADTPAADLGELLGRLAGAPVVCVGDLMLDRFVYGSVGRISPEAPIPVLAIERRTSMLGGAGNVARNLAALGAVPHFLAAVGDDTAGDEVARLLAELGASVHLARQPGRPTTIKTRYFAANQQLLRADEETAEPLAQPVLDQIAEHAEAALQGAGALVLSDYGKGLLTADLTGRLIDAARALGVPVVVDPKGRDFSRYRGARVITPNRAEAALASDLPTETDAQVAAAGQALCAASGAEAILITRSQHGMSLIEGAGTLHLPARAREVFDVSGAGDTVVAALAAALAGGLALPEAARLANVAAGIVVGKVGTATASADEVLAALHHQDLWRAEHKLLSLDAAQSRLADWRARGQRIGFTNGCFDLLHPGHLSLLAEARGQCDRLVVGLNSDASVKRLKGPERPIQNEAARATVLAGLAAVDAVVIFAEDTPLSLIKALAPDVLVKGADYTEDQVVGAAEVKARGGRVHLARLKEGHSTTSTVQRLKG</sequence>
<evidence type="ECO:0000313" key="16">
    <source>
        <dbReference type="Proteomes" id="UP000217076"/>
    </source>
</evidence>
<dbReference type="GO" id="GO:0009244">
    <property type="term" value="P:lipopolysaccharide core region biosynthetic process"/>
    <property type="evidence" value="ECO:0007669"/>
    <property type="project" value="UniProtKB-UniPathway"/>
</dbReference>
<dbReference type="GO" id="GO:0033786">
    <property type="term" value="F:heptose-1-phosphate adenylyltransferase activity"/>
    <property type="evidence" value="ECO:0007669"/>
    <property type="project" value="UniProtKB-UniRule"/>
</dbReference>
<dbReference type="CDD" id="cd01172">
    <property type="entry name" value="RfaE_like"/>
    <property type="match status" value="1"/>
</dbReference>
<accession>A0A1G7W2F7</accession>
<dbReference type="GO" id="GO:0005829">
    <property type="term" value="C:cytosol"/>
    <property type="evidence" value="ECO:0007669"/>
    <property type="project" value="TreeGrafter"/>
</dbReference>
<evidence type="ECO:0000256" key="1">
    <source>
        <dbReference type="ARBA" id="ARBA00002319"/>
    </source>
</evidence>
<feature type="region of interest" description="Ribokinase" evidence="12">
    <location>
        <begin position="1"/>
        <end position="332"/>
    </location>
</feature>
<organism evidence="15 16">
    <name type="scientific">Roseospirillum parvum</name>
    <dbReference type="NCBI Taxonomy" id="83401"/>
    <lineage>
        <taxon>Bacteria</taxon>
        <taxon>Pseudomonadati</taxon>
        <taxon>Pseudomonadota</taxon>
        <taxon>Alphaproteobacteria</taxon>
        <taxon>Rhodospirillales</taxon>
        <taxon>Rhodospirillaceae</taxon>
        <taxon>Roseospirillum</taxon>
    </lineage>
</organism>
<feature type="domain" description="Carbohydrate kinase PfkB" evidence="13">
    <location>
        <begin position="21"/>
        <end position="315"/>
    </location>
</feature>
<dbReference type="GO" id="GO:0033785">
    <property type="term" value="F:heptose 7-phosphate kinase activity"/>
    <property type="evidence" value="ECO:0007669"/>
    <property type="project" value="UniProtKB-UniRule"/>
</dbReference>
<dbReference type="SUPFAM" id="SSF52374">
    <property type="entry name" value="Nucleotidylyl transferase"/>
    <property type="match status" value="1"/>
</dbReference>
<dbReference type="EC" id="2.7.7.70" evidence="12"/>
<comment type="function">
    <text evidence="2 12">Catalyzes the ADP transfer from ATP to D-glycero-beta-D-manno-heptose 1-phosphate, yielding ADP-D-glycero-beta-D-manno-heptose.</text>
</comment>
<comment type="pathway">
    <text evidence="12">Nucleotide-sugar biosynthesis; ADP-L-glycero-beta-D-manno-heptose biosynthesis; ADP-L-glycero-beta-D-manno-heptose from D-glycero-beta-D-manno-heptose 7-phosphate: step 3/4.</text>
</comment>
<evidence type="ECO:0000256" key="4">
    <source>
        <dbReference type="ARBA" id="ARBA00022679"/>
    </source>
</evidence>
<comment type="catalytic activity">
    <reaction evidence="12">
        <text>D-glycero-beta-D-manno-heptose 7-phosphate + ATP = D-glycero-beta-D-manno-heptose 1,7-bisphosphate + ADP + H(+)</text>
        <dbReference type="Rhea" id="RHEA:27473"/>
        <dbReference type="ChEBI" id="CHEBI:15378"/>
        <dbReference type="ChEBI" id="CHEBI:30616"/>
        <dbReference type="ChEBI" id="CHEBI:60204"/>
        <dbReference type="ChEBI" id="CHEBI:60208"/>
        <dbReference type="ChEBI" id="CHEBI:456216"/>
        <dbReference type="EC" id="2.7.1.167"/>
    </reaction>
</comment>
<dbReference type="EC" id="2.7.1.167" evidence="12"/>
<feature type="active site" evidence="12">
    <location>
        <position position="276"/>
    </location>
</feature>
<dbReference type="GO" id="GO:0097171">
    <property type="term" value="P:ADP-L-glycero-beta-D-manno-heptose biosynthetic process"/>
    <property type="evidence" value="ECO:0007669"/>
    <property type="project" value="UniProtKB-UniPathway"/>
</dbReference>
<dbReference type="PANTHER" id="PTHR46969">
    <property type="entry name" value="BIFUNCTIONAL PROTEIN HLDE"/>
    <property type="match status" value="1"/>
</dbReference>
<keyword evidence="5 12" id="KW-0548">Nucleotidyltransferase</keyword>
<dbReference type="SUPFAM" id="SSF53613">
    <property type="entry name" value="Ribokinase-like"/>
    <property type="match status" value="1"/>
</dbReference>
<keyword evidence="16" id="KW-1185">Reference proteome</keyword>
<comment type="similarity">
    <text evidence="12">In the C-terminal section; belongs to the cytidylyltransferase family.</text>
</comment>
<evidence type="ECO:0000256" key="8">
    <source>
        <dbReference type="ARBA" id="ARBA00022840"/>
    </source>
</evidence>
<evidence type="ECO:0000256" key="7">
    <source>
        <dbReference type="ARBA" id="ARBA00022777"/>
    </source>
</evidence>
<dbReference type="PANTHER" id="PTHR46969:SF1">
    <property type="entry name" value="BIFUNCTIONAL PROTEIN HLDE"/>
    <property type="match status" value="1"/>
</dbReference>
<dbReference type="AlphaFoldDB" id="A0A1G7W2F7"/>
<dbReference type="Proteomes" id="UP000217076">
    <property type="component" value="Unassembled WGS sequence"/>
</dbReference>
<dbReference type="InterPro" id="IPR004821">
    <property type="entry name" value="Cyt_trans-like"/>
</dbReference>
<dbReference type="NCBIfam" id="TIGR00125">
    <property type="entry name" value="cyt_tran_rel"/>
    <property type="match status" value="1"/>
</dbReference>
<proteinExistence type="inferred from homology"/>
<dbReference type="RefSeq" id="WP_281241282.1">
    <property type="nucleotide sequence ID" value="NZ_FNCV01000002.1"/>
</dbReference>
<feature type="domain" description="Cytidyltransferase-like" evidence="14">
    <location>
        <begin position="358"/>
        <end position="453"/>
    </location>
</feature>
<comment type="subunit">
    <text evidence="12">Homodimer.</text>
</comment>
<dbReference type="InterPro" id="IPR011611">
    <property type="entry name" value="PfkB_dom"/>
</dbReference>
<dbReference type="EMBL" id="FNCV01000002">
    <property type="protein sequence ID" value="SDG66051.1"/>
    <property type="molecule type" value="Genomic_DNA"/>
</dbReference>
<comment type="catalytic activity">
    <reaction evidence="11 12">
        <text>D-glycero-beta-D-manno-heptose 1-phosphate + ATP + H(+) = ADP-D-glycero-beta-D-manno-heptose + diphosphate</text>
        <dbReference type="Rhea" id="RHEA:27465"/>
        <dbReference type="ChEBI" id="CHEBI:15378"/>
        <dbReference type="ChEBI" id="CHEBI:30616"/>
        <dbReference type="ChEBI" id="CHEBI:33019"/>
        <dbReference type="ChEBI" id="CHEBI:59967"/>
        <dbReference type="ChEBI" id="CHEBI:61593"/>
        <dbReference type="EC" id="2.7.7.70"/>
    </reaction>
</comment>
<dbReference type="InterPro" id="IPR002173">
    <property type="entry name" value="Carboh/pur_kinase_PfkB_CS"/>
</dbReference>
<comment type="similarity">
    <text evidence="12">In the N-terminal section; belongs to the carbohydrate kinase PfkB family.</text>
</comment>
<dbReference type="InterPro" id="IPR014729">
    <property type="entry name" value="Rossmann-like_a/b/a_fold"/>
</dbReference>
<evidence type="ECO:0000256" key="2">
    <source>
        <dbReference type="ARBA" id="ARBA00003753"/>
    </source>
</evidence>
<comment type="pathway">
    <text evidence="12">Nucleotide-sugar biosynthesis; ADP-L-glycero-beta-D-manno-heptose biosynthesis; ADP-L-glycero-beta-D-manno-heptose from D-glycero-beta-D-manno-heptose 7-phosphate: step 1/4.</text>
</comment>
<evidence type="ECO:0000256" key="11">
    <source>
        <dbReference type="ARBA" id="ARBA00047428"/>
    </source>
</evidence>
<keyword evidence="8 12" id="KW-0067">ATP-binding</keyword>
<keyword evidence="6 12" id="KW-0547">Nucleotide-binding</keyword>
<dbReference type="STRING" id="83401.SAMN05421742_10252"/>
<keyword evidence="4 12" id="KW-0808">Transferase</keyword>
<evidence type="ECO:0000256" key="6">
    <source>
        <dbReference type="ARBA" id="ARBA00022741"/>
    </source>
</evidence>
<dbReference type="UniPathway" id="UPA00958"/>